<dbReference type="AlphaFoldDB" id="A0A5K7XLU4"/>
<dbReference type="Pfam" id="PF08240">
    <property type="entry name" value="ADH_N"/>
    <property type="match status" value="1"/>
</dbReference>
<dbReference type="PANTHER" id="PTHR43401:SF2">
    <property type="entry name" value="L-THREONINE 3-DEHYDROGENASE"/>
    <property type="match status" value="1"/>
</dbReference>
<dbReference type="Gene3D" id="3.90.180.10">
    <property type="entry name" value="Medium-chain alcohol dehydrogenases, catalytic domain"/>
    <property type="match status" value="1"/>
</dbReference>
<name>A0A5K7XLU4_9BACT</name>
<protein>
    <recommendedName>
        <fullName evidence="6">Alcohol dehydrogenase</fullName>
    </recommendedName>
</protein>
<evidence type="ECO:0000313" key="4">
    <source>
        <dbReference type="EMBL" id="BBO33919.1"/>
    </source>
</evidence>
<evidence type="ECO:0000313" key="5">
    <source>
        <dbReference type="Proteomes" id="UP000326837"/>
    </source>
</evidence>
<feature type="domain" description="Alcohol dehydrogenase-like N-terminal" evidence="3">
    <location>
        <begin position="23"/>
        <end position="133"/>
    </location>
</feature>
<evidence type="ECO:0000259" key="3">
    <source>
        <dbReference type="Pfam" id="PF08240"/>
    </source>
</evidence>
<sequence>MRAIEISAPGTVNLVERPHPTVGAGEALLRVRRVGFCGTDLSTFRGANPLVRYPRVPGHEIGATIARLGPGVDGDWRVGQEVLVIPYTSCGACSSCRAARANCCARNETLGVQRDGAMAEFIAVPFAKLLAVPGLSLCELALVEPLTIGFHAVARGRVTNDDVVAVIGCGAIGLGVIAGAAERGARVIAVDVDDAKLALAALCGATDVVNSSQVDLHGTLQALTDSHGPNVIIEAVGSPATFRLAVEEVAFAGRVVYIGYAKAPVEYDSKQFVLKELDILGSRNALPEDFARVAAMLGRKQFPVDQVVTQTVDFAGVAAAFQQWSEAPATVAKIQLVVGED</sequence>
<dbReference type="InterPro" id="IPR011032">
    <property type="entry name" value="GroES-like_sf"/>
</dbReference>
<dbReference type="Pfam" id="PF00107">
    <property type="entry name" value="ADH_zinc_N"/>
    <property type="match status" value="1"/>
</dbReference>
<dbReference type="EMBL" id="AP021861">
    <property type="protein sequence ID" value="BBO33919.1"/>
    <property type="molecule type" value="Genomic_DNA"/>
</dbReference>
<keyword evidence="1" id="KW-0560">Oxidoreductase</keyword>
<evidence type="ECO:0008006" key="6">
    <source>
        <dbReference type="Google" id="ProtNLM"/>
    </source>
</evidence>
<dbReference type="InterPro" id="IPR050129">
    <property type="entry name" value="Zn_alcohol_dh"/>
</dbReference>
<dbReference type="RefSeq" id="WP_152099594.1">
    <property type="nucleotide sequence ID" value="NZ_AP021861.1"/>
</dbReference>
<dbReference type="SUPFAM" id="SSF50129">
    <property type="entry name" value="GroES-like"/>
    <property type="match status" value="1"/>
</dbReference>
<gene>
    <name evidence="4" type="ORF">PLANPX_3531</name>
</gene>
<proteinExistence type="predicted"/>
<dbReference type="GO" id="GO:0016491">
    <property type="term" value="F:oxidoreductase activity"/>
    <property type="evidence" value="ECO:0007669"/>
    <property type="project" value="UniProtKB-KW"/>
</dbReference>
<dbReference type="InterPro" id="IPR036291">
    <property type="entry name" value="NAD(P)-bd_dom_sf"/>
</dbReference>
<dbReference type="CDD" id="cd08261">
    <property type="entry name" value="Zn_ADH7"/>
    <property type="match status" value="1"/>
</dbReference>
<organism evidence="4 5">
    <name type="scientific">Lacipirellula parvula</name>
    <dbReference type="NCBI Taxonomy" id="2650471"/>
    <lineage>
        <taxon>Bacteria</taxon>
        <taxon>Pseudomonadati</taxon>
        <taxon>Planctomycetota</taxon>
        <taxon>Planctomycetia</taxon>
        <taxon>Pirellulales</taxon>
        <taxon>Lacipirellulaceae</taxon>
        <taxon>Lacipirellula</taxon>
    </lineage>
</organism>
<feature type="domain" description="Alcohol dehydrogenase-like C-terminal" evidence="2">
    <location>
        <begin position="171"/>
        <end position="296"/>
    </location>
</feature>
<dbReference type="KEGG" id="lpav:PLANPX_3531"/>
<evidence type="ECO:0000256" key="1">
    <source>
        <dbReference type="ARBA" id="ARBA00023002"/>
    </source>
</evidence>
<reference evidence="5" key="1">
    <citation type="submission" date="2019-10" db="EMBL/GenBank/DDBJ databases">
        <title>Lacipirellula parvula gen. nov., sp. nov., representing a lineage of planctomycetes widespread in freshwater anoxic habitats, and description of the family Lacipirellulaceae.</title>
        <authorList>
            <person name="Dedysh S.N."/>
            <person name="Kulichevskaya I.S."/>
            <person name="Beletsky A.V."/>
            <person name="Rakitin A.L."/>
            <person name="Mardanov A.V."/>
            <person name="Ivanova A.A."/>
            <person name="Saltykova V.X."/>
            <person name="Rijpstra W.I.C."/>
            <person name="Sinninghe Damste J.S."/>
            <person name="Ravin N.V."/>
        </authorList>
    </citation>
    <scope>NUCLEOTIDE SEQUENCE [LARGE SCALE GENOMIC DNA]</scope>
    <source>
        <strain evidence="5">PX69</strain>
    </source>
</reference>
<keyword evidence="5" id="KW-1185">Reference proteome</keyword>
<accession>A0A5K7XLU4</accession>
<evidence type="ECO:0000259" key="2">
    <source>
        <dbReference type="Pfam" id="PF00107"/>
    </source>
</evidence>
<dbReference type="PANTHER" id="PTHR43401">
    <property type="entry name" value="L-THREONINE 3-DEHYDROGENASE"/>
    <property type="match status" value="1"/>
</dbReference>
<dbReference type="InterPro" id="IPR013154">
    <property type="entry name" value="ADH-like_N"/>
</dbReference>
<dbReference type="SUPFAM" id="SSF51735">
    <property type="entry name" value="NAD(P)-binding Rossmann-fold domains"/>
    <property type="match status" value="1"/>
</dbReference>
<dbReference type="Proteomes" id="UP000326837">
    <property type="component" value="Chromosome"/>
</dbReference>
<dbReference type="Gene3D" id="3.40.50.720">
    <property type="entry name" value="NAD(P)-binding Rossmann-like Domain"/>
    <property type="match status" value="1"/>
</dbReference>
<dbReference type="InterPro" id="IPR013149">
    <property type="entry name" value="ADH-like_C"/>
</dbReference>